<evidence type="ECO:0000313" key="3">
    <source>
        <dbReference type="Proteomes" id="UP000184171"/>
    </source>
</evidence>
<accession>A0A1M6LJ90</accession>
<dbReference type="OrthoDB" id="5513490at2"/>
<protein>
    <submittedName>
        <fullName evidence="2">Predicted regulator of Ras-like GTPase activity, Roadblock/LC7/MglB family</fullName>
    </submittedName>
</protein>
<dbReference type="EMBL" id="FQZT01000013">
    <property type="protein sequence ID" value="SHJ71240.1"/>
    <property type="molecule type" value="Genomic_DNA"/>
</dbReference>
<dbReference type="AlphaFoldDB" id="A0A1M6LJ90"/>
<dbReference type="SMART" id="SM00960">
    <property type="entry name" value="Robl_LC7"/>
    <property type="match status" value="1"/>
</dbReference>
<keyword evidence="3" id="KW-1185">Reference proteome</keyword>
<evidence type="ECO:0000313" key="2">
    <source>
        <dbReference type="EMBL" id="SHJ71240.1"/>
    </source>
</evidence>
<dbReference type="InterPro" id="IPR004942">
    <property type="entry name" value="Roadblock/LAMTOR2_dom"/>
</dbReference>
<proteinExistence type="predicted"/>
<gene>
    <name evidence="2" type="ORF">SAMN02745165_03003</name>
</gene>
<organism evidence="2 3">
    <name type="scientific">Malonomonas rubra DSM 5091</name>
    <dbReference type="NCBI Taxonomy" id="1122189"/>
    <lineage>
        <taxon>Bacteria</taxon>
        <taxon>Pseudomonadati</taxon>
        <taxon>Thermodesulfobacteriota</taxon>
        <taxon>Desulfuromonadia</taxon>
        <taxon>Desulfuromonadales</taxon>
        <taxon>Geopsychrobacteraceae</taxon>
        <taxon>Malonomonas</taxon>
    </lineage>
</organism>
<dbReference type="Gene3D" id="3.30.450.30">
    <property type="entry name" value="Dynein light chain 2a, cytoplasmic"/>
    <property type="match status" value="1"/>
</dbReference>
<feature type="domain" description="Roadblock/LAMTOR2" evidence="1">
    <location>
        <begin position="3"/>
        <end position="93"/>
    </location>
</feature>
<dbReference type="STRING" id="1122189.SAMN02745165_03003"/>
<sequence length="119" mass="13082">MFKGILENIVTSCAGGVGAVLMGYDGIAIDQYVVEDATLDLNLVAIEYSNVTKEIKKAAEVLETGALQEVAIKTEQYYVVLHALTDEYFVALTIERNGNYGQGRYLLMRDAESLREALV</sequence>
<dbReference type="SUPFAM" id="SSF103196">
    <property type="entry name" value="Roadblock/LC7 domain"/>
    <property type="match status" value="1"/>
</dbReference>
<name>A0A1M6LJ90_MALRU</name>
<dbReference type="RefSeq" id="WP_072909550.1">
    <property type="nucleotide sequence ID" value="NZ_FQZT01000013.1"/>
</dbReference>
<evidence type="ECO:0000259" key="1">
    <source>
        <dbReference type="SMART" id="SM00960"/>
    </source>
</evidence>
<dbReference type="Proteomes" id="UP000184171">
    <property type="component" value="Unassembled WGS sequence"/>
</dbReference>
<reference evidence="2 3" key="1">
    <citation type="submission" date="2016-11" db="EMBL/GenBank/DDBJ databases">
        <authorList>
            <person name="Jaros S."/>
            <person name="Januszkiewicz K."/>
            <person name="Wedrychowicz H."/>
        </authorList>
    </citation>
    <scope>NUCLEOTIDE SEQUENCE [LARGE SCALE GENOMIC DNA]</scope>
    <source>
        <strain evidence="2 3">DSM 5091</strain>
    </source>
</reference>